<dbReference type="RefSeq" id="WP_165095780.1">
    <property type="nucleotide sequence ID" value="NZ_CP049056.1"/>
</dbReference>
<sequence>MIVITGEIEFHPEDAWPAMSAALAMMESSAAEDGCFVYRFYADILNPRRFRVYEEWRDEAALQAHFRSPHMAVFQEKLGKLRVLDRRLYRMSVDVVASLGAGAGGV</sequence>
<reference evidence="2 3" key="1">
    <citation type="submission" date="2020-02" db="EMBL/GenBank/DDBJ databases">
        <title>complete genome sequence of Rhodobacteraceae bacterium.</title>
        <authorList>
            <person name="Park J."/>
            <person name="Kim Y.-S."/>
            <person name="Kim K.-H."/>
        </authorList>
    </citation>
    <scope>NUCLEOTIDE SEQUENCE [LARGE SCALE GENOMIC DNA]</scope>
    <source>
        <strain evidence="2 3">RR4-56</strain>
    </source>
</reference>
<dbReference type="InterPro" id="IPR050744">
    <property type="entry name" value="AI-2_Isomerase_LsrG"/>
</dbReference>
<dbReference type="PANTHER" id="PTHR33336">
    <property type="entry name" value="QUINOL MONOOXYGENASE YGIN-RELATED"/>
    <property type="match status" value="1"/>
</dbReference>
<dbReference type="Gene3D" id="3.30.70.100">
    <property type="match status" value="1"/>
</dbReference>
<evidence type="ECO:0000313" key="3">
    <source>
        <dbReference type="Proteomes" id="UP000503336"/>
    </source>
</evidence>
<dbReference type="InterPro" id="IPR007138">
    <property type="entry name" value="ABM_dom"/>
</dbReference>
<proteinExistence type="predicted"/>
<dbReference type="EMBL" id="CP049056">
    <property type="protein sequence ID" value="QIE54843.1"/>
    <property type="molecule type" value="Genomic_DNA"/>
</dbReference>
<dbReference type="PANTHER" id="PTHR33336:SF15">
    <property type="entry name" value="ABM DOMAIN-CONTAINING PROTEIN"/>
    <property type="match status" value="1"/>
</dbReference>
<accession>A0A7L5BUW6</accession>
<keyword evidence="2" id="KW-0503">Monooxygenase</keyword>
<evidence type="ECO:0000259" key="1">
    <source>
        <dbReference type="PROSITE" id="PS51725"/>
    </source>
</evidence>
<protein>
    <submittedName>
        <fullName evidence="2">Antibiotic biosynthesis monooxygenase</fullName>
    </submittedName>
</protein>
<dbReference type="InterPro" id="IPR011008">
    <property type="entry name" value="Dimeric_a/b-barrel"/>
</dbReference>
<name>A0A7L5BUW6_9RHOB</name>
<keyword evidence="3" id="KW-1185">Reference proteome</keyword>
<dbReference type="Proteomes" id="UP000503336">
    <property type="component" value="Chromosome"/>
</dbReference>
<feature type="domain" description="ABM" evidence="1">
    <location>
        <begin position="2"/>
        <end position="91"/>
    </location>
</feature>
<evidence type="ECO:0000313" key="2">
    <source>
        <dbReference type="EMBL" id="QIE54843.1"/>
    </source>
</evidence>
<gene>
    <name evidence="2" type="ORF">G5B40_04910</name>
</gene>
<organism evidence="2 3">
    <name type="scientific">Pikeienuella piscinae</name>
    <dbReference type="NCBI Taxonomy" id="2748098"/>
    <lineage>
        <taxon>Bacteria</taxon>
        <taxon>Pseudomonadati</taxon>
        <taxon>Pseudomonadota</taxon>
        <taxon>Alphaproteobacteria</taxon>
        <taxon>Rhodobacterales</taxon>
        <taxon>Paracoccaceae</taxon>
        <taxon>Pikeienuella</taxon>
    </lineage>
</organism>
<keyword evidence="2" id="KW-0560">Oxidoreductase</keyword>
<dbReference type="GO" id="GO:0004497">
    <property type="term" value="F:monooxygenase activity"/>
    <property type="evidence" value="ECO:0007669"/>
    <property type="project" value="UniProtKB-KW"/>
</dbReference>
<dbReference type="SUPFAM" id="SSF54909">
    <property type="entry name" value="Dimeric alpha+beta barrel"/>
    <property type="match status" value="1"/>
</dbReference>
<dbReference type="PROSITE" id="PS51725">
    <property type="entry name" value="ABM"/>
    <property type="match status" value="1"/>
</dbReference>
<dbReference type="Pfam" id="PF03992">
    <property type="entry name" value="ABM"/>
    <property type="match status" value="1"/>
</dbReference>
<dbReference type="KEGG" id="hdh:G5B40_04910"/>
<dbReference type="AlphaFoldDB" id="A0A7L5BUW6"/>